<dbReference type="InterPro" id="IPR011386">
    <property type="entry name" value="Put_ATP-NAD_kin"/>
</dbReference>
<evidence type="ECO:0000313" key="3">
    <source>
        <dbReference type="Proteomes" id="UP000265836"/>
    </source>
</evidence>
<comment type="caution">
    <text evidence="2">The sequence shown here is derived from an EMBL/GenBank/DDBJ whole genome shotgun (WGS) entry which is preliminary data.</text>
</comment>
<dbReference type="InterPro" id="IPR002504">
    <property type="entry name" value="NADK"/>
</dbReference>
<dbReference type="Pfam" id="PF20143">
    <property type="entry name" value="NAD_kinase_C"/>
    <property type="match status" value="1"/>
</dbReference>
<dbReference type="AlphaFoldDB" id="A0A397NKU4"/>
<dbReference type="GO" id="GO:0005524">
    <property type="term" value="F:ATP binding"/>
    <property type="evidence" value="ECO:0007669"/>
    <property type="project" value="UniProtKB-ARBA"/>
</dbReference>
<evidence type="ECO:0000313" key="2">
    <source>
        <dbReference type="EMBL" id="RIA35847.1"/>
    </source>
</evidence>
<dbReference type="InterPro" id="IPR017438">
    <property type="entry name" value="ATP-NAD_kinase_N"/>
</dbReference>
<dbReference type="InterPro" id="IPR039065">
    <property type="entry name" value="AcoX-like"/>
</dbReference>
<dbReference type="InterPro" id="IPR016064">
    <property type="entry name" value="NAD/diacylglycerol_kinase_sf"/>
</dbReference>
<dbReference type="PANTHER" id="PTHR40697:SF2">
    <property type="entry name" value="ATP-NAD KINASE-RELATED"/>
    <property type="match status" value="1"/>
</dbReference>
<dbReference type="PIRSF" id="PIRSF016907">
    <property type="entry name" value="Kin_ATP-NAD"/>
    <property type="match status" value="1"/>
</dbReference>
<dbReference type="GO" id="GO:0006741">
    <property type="term" value="P:NADP+ biosynthetic process"/>
    <property type="evidence" value="ECO:0007669"/>
    <property type="project" value="InterPro"/>
</dbReference>
<keyword evidence="1" id="KW-0963">Cytoplasm</keyword>
<dbReference type="Gene3D" id="3.40.50.10330">
    <property type="entry name" value="Probable inorganic polyphosphate/atp-NAD kinase, domain 1"/>
    <property type="match status" value="1"/>
</dbReference>
<dbReference type="Proteomes" id="UP000265836">
    <property type="component" value="Unassembled WGS sequence"/>
</dbReference>
<proteinExistence type="predicted"/>
<reference evidence="2 3" key="1">
    <citation type="submission" date="2018-08" db="EMBL/GenBank/DDBJ databases">
        <title>Genome sequencing of rice bacterial endophytes.</title>
        <authorList>
            <person name="Venturi V."/>
        </authorList>
    </citation>
    <scope>NUCLEOTIDE SEQUENCE [LARGE SCALE GENOMIC DNA]</scope>
    <source>
        <strain evidence="2 3">E1205</strain>
    </source>
</reference>
<sequence>MSRFHIGLIINPLAGLGGPAGFKGSDGMAEQALALGFEPKAAQRTRTALEQLLTLRERIEFVSYSGVMGGDLLAQMGFEHRLLGQVAPPLTTAEDTRRAVQQLQEAGVALILFAGGDGTARDVCAAVREGQPVLGIPAGVKIQSGVYAISPRAAGELTARLVEGGLVRLASGEVRDIDENALREGRVTARWYGELCVPQEGGYVQAVKQGGIESEELVLADLAAWLEAEWEPGARYVFGPGSTLHGLAQNLGLETTLLGVDVIEDGQVIARDVNETELFDLVESRPTYLLVTAIGGQGHIIGRGNQQISPRVLRAVGLERLRVVATKRKLATLEGRPLLVDSGDVTLDDAFPDAVRVWAGYKEELLYPLSR</sequence>
<dbReference type="Pfam" id="PF01513">
    <property type="entry name" value="NAD_kinase"/>
    <property type="match status" value="1"/>
</dbReference>
<organism evidence="2 3">
    <name type="scientific">Ectopseudomonas oleovorans</name>
    <name type="common">Pseudomonas oleovorans</name>
    <dbReference type="NCBI Taxonomy" id="301"/>
    <lineage>
        <taxon>Bacteria</taxon>
        <taxon>Pseudomonadati</taxon>
        <taxon>Pseudomonadota</taxon>
        <taxon>Gammaproteobacteria</taxon>
        <taxon>Pseudomonadales</taxon>
        <taxon>Pseudomonadaceae</taxon>
        <taxon>Ectopseudomonas</taxon>
    </lineage>
</organism>
<dbReference type="PANTHER" id="PTHR40697">
    <property type="entry name" value="ACETOIN CATABOLISM PROTEIN X"/>
    <property type="match status" value="1"/>
</dbReference>
<dbReference type="GO" id="GO:0051287">
    <property type="term" value="F:NAD binding"/>
    <property type="evidence" value="ECO:0007669"/>
    <property type="project" value="UniProtKB-ARBA"/>
</dbReference>
<dbReference type="GO" id="GO:0003951">
    <property type="term" value="F:NAD+ kinase activity"/>
    <property type="evidence" value="ECO:0007669"/>
    <property type="project" value="InterPro"/>
</dbReference>
<protein>
    <submittedName>
        <fullName evidence="2">Putative polyphosphate/ATP-dependent NAD kinase</fullName>
    </submittedName>
</protein>
<keyword evidence="2" id="KW-0808">Transferase</keyword>
<accession>A0A397NKU4</accession>
<keyword evidence="2" id="KW-0418">Kinase</keyword>
<gene>
    <name evidence="2" type="ORF">DFO61_0298</name>
</gene>
<dbReference type="EMBL" id="QXDA01000001">
    <property type="protein sequence ID" value="RIA35847.1"/>
    <property type="molecule type" value="Genomic_DNA"/>
</dbReference>
<name>A0A397NKU4_ECTOL</name>
<dbReference type="SUPFAM" id="SSF111331">
    <property type="entry name" value="NAD kinase/diacylglycerol kinase-like"/>
    <property type="match status" value="1"/>
</dbReference>
<evidence type="ECO:0000256" key="1">
    <source>
        <dbReference type="ARBA" id="ARBA00022490"/>
    </source>
</evidence>
<dbReference type="RefSeq" id="WP_119691193.1">
    <property type="nucleotide sequence ID" value="NZ_QXDA01000001.1"/>
</dbReference>